<dbReference type="InterPro" id="IPR000477">
    <property type="entry name" value="RT_dom"/>
</dbReference>
<evidence type="ECO:0000259" key="1">
    <source>
        <dbReference type="PROSITE" id="PS50878"/>
    </source>
</evidence>
<feature type="non-terminal residue" evidence="2">
    <location>
        <position position="269"/>
    </location>
</feature>
<organism evidence="2">
    <name type="scientific">Cuerna arida</name>
    <dbReference type="NCBI Taxonomy" id="1464854"/>
    <lineage>
        <taxon>Eukaryota</taxon>
        <taxon>Metazoa</taxon>
        <taxon>Ecdysozoa</taxon>
        <taxon>Arthropoda</taxon>
        <taxon>Hexapoda</taxon>
        <taxon>Insecta</taxon>
        <taxon>Pterygota</taxon>
        <taxon>Neoptera</taxon>
        <taxon>Paraneoptera</taxon>
        <taxon>Hemiptera</taxon>
        <taxon>Auchenorrhyncha</taxon>
        <taxon>Membracoidea</taxon>
        <taxon>Cicadellidae</taxon>
        <taxon>Cicadellinae</taxon>
        <taxon>Proconiini</taxon>
        <taxon>Cuerna</taxon>
    </lineage>
</organism>
<evidence type="ECO:0000313" key="2">
    <source>
        <dbReference type="EMBL" id="JAS51738.1"/>
    </source>
</evidence>
<name>A0A1B6FNG1_9HEMI</name>
<feature type="domain" description="Reverse transcriptase" evidence="1">
    <location>
        <begin position="1"/>
        <end position="180"/>
    </location>
</feature>
<dbReference type="PROSITE" id="PS50878">
    <property type="entry name" value="RT_POL"/>
    <property type="match status" value="1"/>
</dbReference>
<dbReference type="AlphaFoldDB" id="A0A1B6FNG1"/>
<dbReference type="PANTHER" id="PTHR33332">
    <property type="entry name" value="REVERSE TRANSCRIPTASE DOMAIN-CONTAINING PROTEIN"/>
    <property type="match status" value="1"/>
</dbReference>
<reference evidence="2" key="1">
    <citation type="submission" date="2015-11" db="EMBL/GenBank/DDBJ databases">
        <title>De novo transcriptome assembly of four potential Pierce s Disease insect vectors from Arizona vineyards.</title>
        <authorList>
            <person name="Tassone E.E."/>
        </authorList>
    </citation>
    <scope>NUCLEOTIDE SEQUENCE</scope>
</reference>
<gene>
    <name evidence="2" type="ORF">g.26752</name>
</gene>
<dbReference type="Pfam" id="PF00078">
    <property type="entry name" value="RVT_1"/>
    <property type="match status" value="1"/>
</dbReference>
<proteinExistence type="predicted"/>
<dbReference type="EMBL" id="GECZ01018031">
    <property type="protein sequence ID" value="JAS51738.1"/>
    <property type="molecule type" value="Transcribed_RNA"/>
</dbReference>
<protein>
    <recommendedName>
        <fullName evidence="1">Reverse transcriptase domain-containing protein</fullName>
    </recommendedName>
</protein>
<accession>A0A1B6FNG1</accession>
<sequence length="269" mass="30609">MDGLVRNVLSAFEGRCSAQVTFCDLSRAFDCVNHDDLLVKLQHYGFRNTPLNFFCSFLKGRRQRVCLDGVWSEEAISEYGVPQGSVLGPLLFLLSINDLPYSVQATTLLYADDTTFVNVSNNLEELKILTKNTLEDASKWFNDNGFFLNSSKTQNITFSLKPEIQVSNDTNQSKFLGIIVDDRLTWGPHVDYLSGRLSRVVFLLRRLTGCVPGNYLRSAYFAYFQSVCRYGLIIWGNCSRIQDILIIQKKAIRFITNSKPLDHCKPLFI</sequence>